<gene>
    <name evidence="1" type="ORF">SSCH_1870001</name>
</gene>
<dbReference type="SUPFAM" id="SSF52540">
    <property type="entry name" value="P-loop containing nucleoside triphosphate hydrolases"/>
    <property type="match status" value="1"/>
</dbReference>
<dbReference type="Gene3D" id="3.40.50.300">
    <property type="entry name" value="P-loop containing nucleotide triphosphate hydrolases"/>
    <property type="match status" value="1"/>
</dbReference>
<accession>A0A0B7MJS5</accession>
<evidence type="ECO:0000313" key="1">
    <source>
        <dbReference type="EMBL" id="CEO88423.1"/>
    </source>
</evidence>
<dbReference type="PANTHER" id="PTHR43582">
    <property type="entry name" value="LINEARMYCIN RESISTANCE ATP-BINDING PROTEIN LNRL"/>
    <property type="match status" value="1"/>
</dbReference>
<sequence length="69" mass="7803">MTTHYIEEAELLCHRVGIMNKGKLIALGTPEELKKKVGKVVVEVPNHNETEYHVFEERGEAPVCRSNEA</sequence>
<dbReference type="EMBL" id="CDRZ01000098">
    <property type="protein sequence ID" value="CEO88423.1"/>
    <property type="molecule type" value="Genomic_DNA"/>
</dbReference>
<dbReference type="AlphaFoldDB" id="A0A0B7MJS5"/>
<organism evidence="1 2">
    <name type="scientific">Syntrophaceticus schinkii</name>
    <dbReference type="NCBI Taxonomy" id="499207"/>
    <lineage>
        <taxon>Bacteria</taxon>
        <taxon>Bacillati</taxon>
        <taxon>Bacillota</taxon>
        <taxon>Clostridia</taxon>
        <taxon>Thermoanaerobacterales</taxon>
        <taxon>Thermoanaerobacterales Family III. Incertae Sedis</taxon>
        <taxon>Syntrophaceticus</taxon>
    </lineage>
</organism>
<dbReference type="PANTHER" id="PTHR43582:SF2">
    <property type="entry name" value="LINEARMYCIN RESISTANCE ATP-BINDING PROTEIN LNRL"/>
    <property type="match status" value="1"/>
</dbReference>
<proteinExistence type="predicted"/>
<keyword evidence="2" id="KW-1185">Reference proteome</keyword>
<reference evidence="2" key="1">
    <citation type="submission" date="2015-01" db="EMBL/GenBank/DDBJ databases">
        <authorList>
            <person name="Manzoor Shahid"/>
            <person name="Zubair Saima"/>
        </authorList>
    </citation>
    <scope>NUCLEOTIDE SEQUENCE [LARGE SCALE GENOMIC DNA]</scope>
    <source>
        <strain evidence="2">Sp3</strain>
    </source>
</reference>
<dbReference type="InterPro" id="IPR027417">
    <property type="entry name" value="P-loop_NTPase"/>
</dbReference>
<evidence type="ECO:0000313" key="2">
    <source>
        <dbReference type="Proteomes" id="UP000046155"/>
    </source>
</evidence>
<dbReference type="Proteomes" id="UP000046155">
    <property type="component" value="Unassembled WGS sequence"/>
</dbReference>
<name>A0A0B7MJS5_9FIRM</name>
<protein>
    <submittedName>
        <fullName evidence="1">ABC-type multidrug transport system, ATPase component</fullName>
    </submittedName>
</protein>